<organism evidence="8 9">
    <name type="scientific">Candidatus Coprosoma intestinipullorum</name>
    <dbReference type="NCBI Taxonomy" id="2840752"/>
    <lineage>
        <taxon>Bacteria</taxon>
        <taxon>Bacillati</taxon>
        <taxon>Bacillota</taxon>
        <taxon>Bacillota incertae sedis</taxon>
        <taxon>Candidatus Coprosoma</taxon>
    </lineage>
</organism>
<feature type="transmembrane region" description="Helical" evidence="6">
    <location>
        <begin position="143"/>
        <end position="166"/>
    </location>
</feature>
<protein>
    <submittedName>
        <fullName evidence="8">YitT family protein</fullName>
    </submittedName>
</protein>
<comment type="subcellular location">
    <subcellularLocation>
        <location evidence="1">Cell membrane</location>
        <topology evidence="1">Multi-pass membrane protein</topology>
    </subcellularLocation>
</comment>
<keyword evidence="2" id="KW-1003">Cell membrane</keyword>
<dbReference type="EMBL" id="DVFV01000100">
    <property type="protein sequence ID" value="HIQ91114.1"/>
    <property type="molecule type" value="Genomic_DNA"/>
</dbReference>
<dbReference type="InterPro" id="IPR003740">
    <property type="entry name" value="YitT"/>
</dbReference>
<reference evidence="8" key="2">
    <citation type="journal article" date="2021" name="PeerJ">
        <title>Extensive microbial diversity within the chicken gut microbiome revealed by metagenomics and culture.</title>
        <authorList>
            <person name="Gilroy R."/>
            <person name="Ravi A."/>
            <person name="Getino M."/>
            <person name="Pursley I."/>
            <person name="Horton D.L."/>
            <person name="Alikhan N.F."/>
            <person name="Baker D."/>
            <person name="Gharbi K."/>
            <person name="Hall N."/>
            <person name="Watson M."/>
            <person name="Adriaenssens E.M."/>
            <person name="Foster-Nyarko E."/>
            <person name="Jarju S."/>
            <person name="Secka A."/>
            <person name="Antonio M."/>
            <person name="Oren A."/>
            <person name="Chaudhuri R.R."/>
            <person name="La Ragione R."/>
            <person name="Hildebrand F."/>
            <person name="Pallen M.J."/>
        </authorList>
    </citation>
    <scope>NUCLEOTIDE SEQUENCE</scope>
    <source>
        <strain evidence="8">CHK147-3167</strain>
    </source>
</reference>
<feature type="transmembrane region" description="Helical" evidence="6">
    <location>
        <begin position="76"/>
        <end position="97"/>
    </location>
</feature>
<dbReference type="Proteomes" id="UP000886786">
    <property type="component" value="Unassembled WGS sequence"/>
</dbReference>
<feature type="transmembrane region" description="Helical" evidence="6">
    <location>
        <begin position="6"/>
        <end position="29"/>
    </location>
</feature>
<dbReference type="AlphaFoldDB" id="A0A9D1CYY9"/>
<accession>A0A9D1CYY9</accession>
<gene>
    <name evidence="8" type="ORF">IAB27_05785</name>
</gene>
<feature type="transmembrane region" description="Helical" evidence="6">
    <location>
        <begin position="41"/>
        <end position="64"/>
    </location>
</feature>
<evidence type="ECO:0000259" key="7">
    <source>
        <dbReference type="Pfam" id="PF10035"/>
    </source>
</evidence>
<dbReference type="Pfam" id="PF02588">
    <property type="entry name" value="YitT_membrane"/>
    <property type="match status" value="1"/>
</dbReference>
<dbReference type="Gene3D" id="3.30.70.120">
    <property type="match status" value="1"/>
</dbReference>
<evidence type="ECO:0000256" key="3">
    <source>
        <dbReference type="ARBA" id="ARBA00022692"/>
    </source>
</evidence>
<reference evidence="8" key="1">
    <citation type="submission" date="2020-10" db="EMBL/GenBank/DDBJ databases">
        <authorList>
            <person name="Gilroy R."/>
        </authorList>
    </citation>
    <scope>NUCLEOTIDE SEQUENCE</scope>
    <source>
        <strain evidence="8">CHK147-3167</strain>
    </source>
</reference>
<dbReference type="CDD" id="cd16380">
    <property type="entry name" value="YitT_C"/>
    <property type="match status" value="1"/>
</dbReference>
<dbReference type="InterPro" id="IPR019264">
    <property type="entry name" value="DUF2179"/>
</dbReference>
<dbReference type="Pfam" id="PF10035">
    <property type="entry name" value="DUF2179"/>
    <property type="match status" value="1"/>
</dbReference>
<evidence type="ECO:0000256" key="4">
    <source>
        <dbReference type="ARBA" id="ARBA00022989"/>
    </source>
</evidence>
<keyword evidence="4 6" id="KW-1133">Transmembrane helix</keyword>
<keyword evidence="5 6" id="KW-0472">Membrane</keyword>
<name>A0A9D1CYY9_9FIRM</name>
<sequence length="284" mass="30866">MISFRFIISIIIITFGALVAAGTLELVLIPNHMIDGGINGISIILNTLFGGSLGLFVLVLNIPFLIVGYRILGKKFVFKTGYGMVLFSVLLEVFGNFDPLIDDTLLATVYGGVAMGVGVGLIIKEGGCLDGTETIGILLSRNNSLSVGQVVFILNIFIYGSAIFVFGADRALYSLLTYFITYKVIDIVSDGFDSAKAVFIITDDASYIADNVLKRLGRTVTAFDGRGYISKQEKTILYTVITRFEISVLRDILDEAPVSSFVTVMDVSEIIGNHIKKFPAKNQK</sequence>
<evidence type="ECO:0000256" key="2">
    <source>
        <dbReference type="ARBA" id="ARBA00022475"/>
    </source>
</evidence>
<proteinExistence type="predicted"/>
<evidence type="ECO:0000313" key="8">
    <source>
        <dbReference type="EMBL" id="HIQ91114.1"/>
    </source>
</evidence>
<dbReference type="InterPro" id="IPR051461">
    <property type="entry name" value="UPF0750_membrane"/>
</dbReference>
<keyword evidence="3 6" id="KW-0812">Transmembrane</keyword>
<evidence type="ECO:0000256" key="1">
    <source>
        <dbReference type="ARBA" id="ARBA00004651"/>
    </source>
</evidence>
<dbReference type="InterPro" id="IPR015867">
    <property type="entry name" value="N-reg_PII/ATP_PRibTrfase_C"/>
</dbReference>
<dbReference type="PANTHER" id="PTHR33545:SF3">
    <property type="entry name" value="UPF0750 MEMBRANE PROTEIN YQFU"/>
    <property type="match status" value="1"/>
</dbReference>
<feature type="transmembrane region" description="Helical" evidence="6">
    <location>
        <begin position="104"/>
        <end position="123"/>
    </location>
</feature>
<comment type="caution">
    <text evidence="8">The sequence shown here is derived from an EMBL/GenBank/DDBJ whole genome shotgun (WGS) entry which is preliminary data.</text>
</comment>
<evidence type="ECO:0000256" key="6">
    <source>
        <dbReference type="SAM" id="Phobius"/>
    </source>
</evidence>
<dbReference type="PIRSF" id="PIRSF006483">
    <property type="entry name" value="Membrane_protein_YitT"/>
    <property type="match status" value="1"/>
</dbReference>
<dbReference type="GO" id="GO:0005886">
    <property type="term" value="C:plasma membrane"/>
    <property type="evidence" value="ECO:0007669"/>
    <property type="project" value="UniProtKB-SubCell"/>
</dbReference>
<evidence type="ECO:0000313" key="9">
    <source>
        <dbReference type="Proteomes" id="UP000886786"/>
    </source>
</evidence>
<feature type="domain" description="DUF2179" evidence="7">
    <location>
        <begin position="218"/>
        <end position="272"/>
    </location>
</feature>
<evidence type="ECO:0000256" key="5">
    <source>
        <dbReference type="ARBA" id="ARBA00023136"/>
    </source>
</evidence>
<dbReference type="PANTHER" id="PTHR33545">
    <property type="entry name" value="UPF0750 MEMBRANE PROTEIN YITT-RELATED"/>
    <property type="match status" value="1"/>
</dbReference>